<sequence>MAVSSSVSELCIQLISSAFQRCRVSDDICRLSVLLKSSPASDLPIIQISISDTGIGSSLEEFQNLRCRMEAINAEIWDGLLSVTTTSFCDNEVYHYLLNLRETISSRRLTRLPSNPKNGTKFRHAIYFYGTEARLSISERLDILVSQINCFFHKNVAIEMVVEREDVPGSHSEHFFLADDSYPLPFSISNVEHLTSGLEDYVLKHGHMLNQTCNSCFPTGENLKVGNGTACSLESHRSSGPGLMMEVVLYFEDFKPCPISESLQNALTSIDWKSYGLTLGNNVDEGVISPSARPMTRTNRHLIKRAVKLALDDLKEKHAGILVSENAIKVRSYAPDLARSIAGLVLSSNDPDFQEECFSLLGLQSREIRGETVEEIIKEKIISIIDVNDKKSQRSKDVAVAPLLFEGDCFWNSNSQDMEFEEGEDAFSYFD</sequence>
<reference evidence="1 2" key="1">
    <citation type="journal article" date="2014" name="PLoS ONE">
        <title>Global Analysis of Gene Expression Profiles in Physic Nut (Jatropha curcas L.) Seedlings Exposed to Salt Stress.</title>
        <authorList>
            <person name="Zhang L."/>
            <person name="Zhang C."/>
            <person name="Wu P."/>
            <person name="Chen Y."/>
            <person name="Li M."/>
            <person name="Jiang H."/>
            <person name="Wu G."/>
        </authorList>
    </citation>
    <scope>NUCLEOTIDE SEQUENCE [LARGE SCALE GENOMIC DNA]</scope>
    <source>
        <strain evidence="2">cv. GZQX0401</strain>
        <tissue evidence="1">Young leaves</tissue>
    </source>
</reference>
<dbReference type="Proteomes" id="UP000027138">
    <property type="component" value="Unassembled WGS sequence"/>
</dbReference>
<dbReference type="PANTHER" id="PTHR36722:SF1">
    <property type="entry name" value="TYPE 2 DNA TOPOISOMERASE 6 SUBUNIT B-LIKE"/>
    <property type="match status" value="1"/>
</dbReference>
<dbReference type="PANTHER" id="PTHR36722">
    <property type="entry name" value="TYPE 2 DNA TOPOISOMERASE 6 SUBUNIT B-LIKE"/>
    <property type="match status" value="1"/>
</dbReference>
<dbReference type="GO" id="GO:0042138">
    <property type="term" value="P:meiotic DNA double-strand break formation"/>
    <property type="evidence" value="ECO:0007669"/>
    <property type="project" value="InterPro"/>
</dbReference>
<dbReference type="OrthoDB" id="1918529at2759"/>
<gene>
    <name evidence="1" type="ORF">JCGZ_17757</name>
</gene>
<dbReference type="EMBL" id="KK914893">
    <property type="protein sequence ID" value="KDP26599.1"/>
    <property type="molecule type" value="Genomic_DNA"/>
</dbReference>
<dbReference type="AlphaFoldDB" id="A0A067K478"/>
<organism evidence="1 2">
    <name type="scientific">Jatropha curcas</name>
    <name type="common">Barbados nut</name>
    <dbReference type="NCBI Taxonomy" id="180498"/>
    <lineage>
        <taxon>Eukaryota</taxon>
        <taxon>Viridiplantae</taxon>
        <taxon>Streptophyta</taxon>
        <taxon>Embryophyta</taxon>
        <taxon>Tracheophyta</taxon>
        <taxon>Spermatophyta</taxon>
        <taxon>Magnoliopsida</taxon>
        <taxon>eudicotyledons</taxon>
        <taxon>Gunneridae</taxon>
        <taxon>Pentapetalae</taxon>
        <taxon>rosids</taxon>
        <taxon>fabids</taxon>
        <taxon>Malpighiales</taxon>
        <taxon>Euphorbiaceae</taxon>
        <taxon>Crotonoideae</taxon>
        <taxon>Jatropheae</taxon>
        <taxon>Jatropha</taxon>
    </lineage>
</organism>
<evidence type="ECO:0000313" key="1">
    <source>
        <dbReference type="EMBL" id="KDP26599.1"/>
    </source>
</evidence>
<keyword evidence="2" id="KW-1185">Reference proteome</keyword>
<dbReference type="GO" id="GO:0007131">
    <property type="term" value="P:reciprocal meiotic recombination"/>
    <property type="evidence" value="ECO:0007669"/>
    <property type="project" value="TreeGrafter"/>
</dbReference>
<dbReference type="GO" id="GO:0000793">
    <property type="term" value="C:condensed chromosome"/>
    <property type="evidence" value="ECO:0007669"/>
    <property type="project" value="TreeGrafter"/>
</dbReference>
<proteinExistence type="predicted"/>
<accession>A0A067K478</accession>
<dbReference type="InterPro" id="IPR034566">
    <property type="entry name" value="MTOPVIB_plant"/>
</dbReference>
<name>A0A067K478_JATCU</name>
<protein>
    <recommendedName>
        <fullName evidence="3">Type 2 DNA topoisomerase 6 subunit B-like</fullName>
    </recommendedName>
</protein>
<dbReference type="STRING" id="180498.A0A067K478"/>
<evidence type="ECO:0008006" key="3">
    <source>
        <dbReference type="Google" id="ProtNLM"/>
    </source>
</evidence>
<dbReference type="GO" id="GO:0030674">
    <property type="term" value="F:protein-macromolecule adaptor activity"/>
    <property type="evidence" value="ECO:0007669"/>
    <property type="project" value="TreeGrafter"/>
</dbReference>
<evidence type="ECO:0000313" key="2">
    <source>
        <dbReference type="Proteomes" id="UP000027138"/>
    </source>
</evidence>